<organism evidence="4 5">
    <name type="scientific">Teratosphaeria nubilosa</name>
    <dbReference type="NCBI Taxonomy" id="161662"/>
    <lineage>
        <taxon>Eukaryota</taxon>
        <taxon>Fungi</taxon>
        <taxon>Dikarya</taxon>
        <taxon>Ascomycota</taxon>
        <taxon>Pezizomycotina</taxon>
        <taxon>Dothideomycetes</taxon>
        <taxon>Dothideomycetidae</taxon>
        <taxon>Mycosphaerellales</taxon>
        <taxon>Teratosphaeriaceae</taxon>
        <taxon>Teratosphaeria</taxon>
    </lineage>
</organism>
<dbReference type="OrthoDB" id="5122891at2759"/>
<evidence type="ECO:0000313" key="5">
    <source>
        <dbReference type="Proteomes" id="UP000799436"/>
    </source>
</evidence>
<keyword evidence="5" id="KW-1185">Reference proteome</keyword>
<accession>A0A6G1KZU6</accession>
<dbReference type="PANTHER" id="PTHR10622:SF10">
    <property type="entry name" value="HET DOMAIN-CONTAINING PROTEIN"/>
    <property type="match status" value="1"/>
</dbReference>
<evidence type="ECO:0000259" key="3">
    <source>
        <dbReference type="Pfam" id="PF26640"/>
    </source>
</evidence>
<dbReference type="EMBL" id="ML995876">
    <property type="protein sequence ID" value="KAF2766191.1"/>
    <property type="molecule type" value="Genomic_DNA"/>
</dbReference>
<proteinExistence type="predicted"/>
<dbReference type="InterPro" id="IPR010730">
    <property type="entry name" value="HET"/>
</dbReference>
<dbReference type="Pfam" id="PF06985">
    <property type="entry name" value="HET"/>
    <property type="match status" value="1"/>
</dbReference>
<gene>
    <name evidence="4" type="ORF">EJ03DRAFT_330355</name>
</gene>
<sequence>MHLLDAKTRQLKYFVGRNIPPYAILSHTWGDGEVSMHDLLHDPHVESKQGFAKIHATCKQALNDALEWVWVDTCCIDQSSSAELSEAINSMFDWYLRSQICYALLADISKHGDHYCVWTSADTHSETSLEGFMESRWFTRGWTLQELIAPRKLNFFDRHWSCLGARQDFPIIRQRTGIPLSLFRLNSELSDVRDHLDSFSIATRMSWASQRQTTRPEDTAYCLLGLMGVNMPLLYGEGERAFLRLQEEVIATSTDQSIFAWSSDQWSPASEILAPSPACFKDAAGIAPSNSQVTSRFRPYQLTHAGLRISGPCIDSPRDFGLTHFVLNCHRDGMPVVLLLREIQRPGQLQQRMPWRYERFERKSRIIAPRAVRFAKYRDMLIMKHCTAEHSVYRPAWLYLRMYDEDPTAGLDVVDAQPRQLWAFNPTLSRETLYADENSENIIIARLHGKEGGTAVRVAGVLTVTWHDQTVDIHIDYEGDSFVPMISRPHEYEAREVGRITLAPSQHHPERHHLEGIPRRLLPLPQAASLVLRSGAVMSATLDMDDVVDDRVPALEIRVRDPPPARKSPGHATACEQSTGPADASSDELELEELKTSCRWRCQAGAADAKPTWRALLSMTMSRLLRSRNDRSRRSANTNVTCDCLCHLGAQCY</sequence>
<protein>
    <submittedName>
        <fullName evidence="4">HET-domain-containing protein</fullName>
    </submittedName>
</protein>
<dbReference type="Pfam" id="PF26640">
    <property type="entry name" value="DUF8212"/>
    <property type="match status" value="1"/>
</dbReference>
<feature type="domain" description="Heterokaryon incompatibility" evidence="2">
    <location>
        <begin position="22"/>
        <end position="146"/>
    </location>
</feature>
<evidence type="ECO:0000256" key="1">
    <source>
        <dbReference type="SAM" id="MobiDB-lite"/>
    </source>
</evidence>
<reference evidence="4" key="1">
    <citation type="journal article" date="2020" name="Stud. Mycol.">
        <title>101 Dothideomycetes genomes: a test case for predicting lifestyles and emergence of pathogens.</title>
        <authorList>
            <person name="Haridas S."/>
            <person name="Albert R."/>
            <person name="Binder M."/>
            <person name="Bloem J."/>
            <person name="Labutti K."/>
            <person name="Salamov A."/>
            <person name="Andreopoulos B."/>
            <person name="Baker S."/>
            <person name="Barry K."/>
            <person name="Bills G."/>
            <person name="Bluhm B."/>
            <person name="Cannon C."/>
            <person name="Castanera R."/>
            <person name="Culley D."/>
            <person name="Daum C."/>
            <person name="Ezra D."/>
            <person name="Gonzalez J."/>
            <person name="Henrissat B."/>
            <person name="Kuo A."/>
            <person name="Liang C."/>
            <person name="Lipzen A."/>
            <person name="Lutzoni F."/>
            <person name="Magnuson J."/>
            <person name="Mondo S."/>
            <person name="Nolan M."/>
            <person name="Ohm R."/>
            <person name="Pangilinan J."/>
            <person name="Park H.-J."/>
            <person name="Ramirez L."/>
            <person name="Alfaro M."/>
            <person name="Sun H."/>
            <person name="Tritt A."/>
            <person name="Yoshinaga Y."/>
            <person name="Zwiers L.-H."/>
            <person name="Turgeon B."/>
            <person name="Goodwin S."/>
            <person name="Spatafora J."/>
            <person name="Crous P."/>
            <person name="Grigoriev I."/>
        </authorList>
    </citation>
    <scope>NUCLEOTIDE SEQUENCE</scope>
    <source>
        <strain evidence="4">CBS 116005</strain>
    </source>
</reference>
<evidence type="ECO:0000259" key="2">
    <source>
        <dbReference type="Pfam" id="PF06985"/>
    </source>
</evidence>
<dbReference type="InterPro" id="IPR058525">
    <property type="entry name" value="DUF8212"/>
</dbReference>
<dbReference type="Proteomes" id="UP000799436">
    <property type="component" value="Unassembled WGS sequence"/>
</dbReference>
<dbReference type="PANTHER" id="PTHR10622">
    <property type="entry name" value="HET DOMAIN-CONTAINING PROTEIN"/>
    <property type="match status" value="1"/>
</dbReference>
<evidence type="ECO:0000313" key="4">
    <source>
        <dbReference type="EMBL" id="KAF2766191.1"/>
    </source>
</evidence>
<name>A0A6G1KZU6_9PEZI</name>
<dbReference type="AlphaFoldDB" id="A0A6G1KZU6"/>
<feature type="region of interest" description="Disordered" evidence="1">
    <location>
        <begin position="559"/>
        <end position="588"/>
    </location>
</feature>
<feature type="domain" description="DUF8212" evidence="3">
    <location>
        <begin position="240"/>
        <end position="264"/>
    </location>
</feature>